<sequence>MGCNNKNVYAFEKFKAVKHSFDQAVVVAITDQRGRITFVNDPFCKVSKYSREELIEQDHSILYSGYHTKTFYDNIWKLVKCGKEWKGDICNRTKDGELYWVQTTIVPFLNKQGKPYRYIISGSCRYMEG</sequence>
<name>A0A177L4G7_9BACI</name>
<dbReference type="InterPro" id="IPR000014">
    <property type="entry name" value="PAS"/>
</dbReference>
<dbReference type="CDD" id="cd00130">
    <property type="entry name" value="PAS"/>
    <property type="match status" value="1"/>
</dbReference>
<accession>A0A177L4G7</accession>
<evidence type="ECO:0000313" key="3">
    <source>
        <dbReference type="Proteomes" id="UP000076935"/>
    </source>
</evidence>
<evidence type="ECO:0000259" key="1">
    <source>
        <dbReference type="SMART" id="SM00091"/>
    </source>
</evidence>
<comment type="caution">
    <text evidence="2">The sequence shown here is derived from an EMBL/GenBank/DDBJ whole genome shotgun (WGS) entry which is preliminary data.</text>
</comment>
<protein>
    <recommendedName>
        <fullName evidence="1">PAS domain-containing protein</fullName>
    </recommendedName>
</protein>
<dbReference type="SUPFAM" id="SSF55785">
    <property type="entry name" value="PYP-like sensor domain (PAS domain)"/>
    <property type="match status" value="1"/>
</dbReference>
<proteinExistence type="predicted"/>
<reference evidence="2 3" key="1">
    <citation type="submission" date="2016-01" db="EMBL/GenBank/DDBJ databases">
        <title>Investigation of taxonomic status of Bacillus aminovorans.</title>
        <authorList>
            <person name="Verma A."/>
            <person name="Pal Y."/>
            <person name="Krishnamurthi S."/>
        </authorList>
    </citation>
    <scope>NUCLEOTIDE SEQUENCE [LARGE SCALE GENOMIC DNA]</scope>
    <source>
        <strain evidence="2 3">DSM 1314</strain>
    </source>
</reference>
<gene>
    <name evidence="2" type="ORF">AWH49_17005</name>
</gene>
<feature type="domain" description="PAS" evidence="1">
    <location>
        <begin position="12"/>
        <end position="80"/>
    </location>
</feature>
<organism evidence="2 3">
    <name type="scientific">Domibacillus aminovorans</name>
    <dbReference type="NCBI Taxonomy" id="29332"/>
    <lineage>
        <taxon>Bacteria</taxon>
        <taxon>Bacillati</taxon>
        <taxon>Bacillota</taxon>
        <taxon>Bacilli</taxon>
        <taxon>Bacillales</taxon>
        <taxon>Bacillaceae</taxon>
        <taxon>Domibacillus</taxon>
    </lineage>
</organism>
<dbReference type="AlphaFoldDB" id="A0A177L4G7"/>
<dbReference type="Proteomes" id="UP000076935">
    <property type="component" value="Unassembled WGS sequence"/>
</dbReference>
<keyword evidence="3" id="KW-1185">Reference proteome</keyword>
<dbReference type="InterPro" id="IPR035965">
    <property type="entry name" value="PAS-like_dom_sf"/>
</dbReference>
<dbReference type="EMBL" id="LQWY01000042">
    <property type="protein sequence ID" value="OAH60314.1"/>
    <property type="molecule type" value="Genomic_DNA"/>
</dbReference>
<dbReference type="SMART" id="SM00091">
    <property type="entry name" value="PAS"/>
    <property type="match status" value="1"/>
</dbReference>
<evidence type="ECO:0000313" key="2">
    <source>
        <dbReference type="EMBL" id="OAH60314.1"/>
    </source>
</evidence>
<dbReference type="RefSeq" id="WP_063966187.1">
    <property type="nucleotide sequence ID" value="NZ_JBCNAN010000010.1"/>
</dbReference>
<dbReference type="Gene3D" id="3.30.450.20">
    <property type="entry name" value="PAS domain"/>
    <property type="match status" value="1"/>
</dbReference>
<dbReference type="NCBIfam" id="TIGR00229">
    <property type="entry name" value="sensory_box"/>
    <property type="match status" value="1"/>
</dbReference>
<dbReference type="Pfam" id="PF13426">
    <property type="entry name" value="PAS_9"/>
    <property type="match status" value="1"/>
</dbReference>